<dbReference type="EMBL" id="BTSX01000003">
    <property type="protein sequence ID" value="GMS88344.1"/>
    <property type="molecule type" value="Genomic_DNA"/>
</dbReference>
<comment type="caution">
    <text evidence="1">The sequence shown here is derived from an EMBL/GenBank/DDBJ whole genome shotgun (WGS) entry which is preliminary data.</text>
</comment>
<keyword evidence="2" id="KW-1185">Reference proteome</keyword>
<gene>
    <name evidence="1" type="ORF">PENTCL1PPCAC_10519</name>
</gene>
<dbReference type="Proteomes" id="UP001432027">
    <property type="component" value="Unassembled WGS sequence"/>
</dbReference>
<proteinExistence type="predicted"/>
<evidence type="ECO:0000313" key="2">
    <source>
        <dbReference type="Proteomes" id="UP001432027"/>
    </source>
</evidence>
<name>A0AAV5T719_9BILA</name>
<dbReference type="AlphaFoldDB" id="A0AAV5T719"/>
<protein>
    <submittedName>
        <fullName evidence="1">Uncharacterized protein</fullName>
    </submittedName>
</protein>
<feature type="non-terminal residue" evidence="1">
    <location>
        <position position="1"/>
    </location>
</feature>
<evidence type="ECO:0000313" key="1">
    <source>
        <dbReference type="EMBL" id="GMS88344.1"/>
    </source>
</evidence>
<organism evidence="1 2">
    <name type="scientific">Pristionchus entomophagus</name>
    <dbReference type="NCBI Taxonomy" id="358040"/>
    <lineage>
        <taxon>Eukaryota</taxon>
        <taxon>Metazoa</taxon>
        <taxon>Ecdysozoa</taxon>
        <taxon>Nematoda</taxon>
        <taxon>Chromadorea</taxon>
        <taxon>Rhabditida</taxon>
        <taxon>Rhabditina</taxon>
        <taxon>Diplogasteromorpha</taxon>
        <taxon>Diplogasteroidea</taxon>
        <taxon>Neodiplogasteridae</taxon>
        <taxon>Pristionchus</taxon>
    </lineage>
</organism>
<accession>A0AAV5T719</accession>
<reference evidence="1" key="1">
    <citation type="submission" date="2023-10" db="EMBL/GenBank/DDBJ databases">
        <title>Genome assembly of Pristionchus species.</title>
        <authorList>
            <person name="Yoshida K."/>
            <person name="Sommer R.J."/>
        </authorList>
    </citation>
    <scope>NUCLEOTIDE SEQUENCE</scope>
    <source>
        <strain evidence="1">RS0144</strain>
    </source>
</reference>
<sequence length="79" mass="8845">YTNNEDNFENVSNFLSVSRGDTNDNFVSTVPDSDMHFYPPVIERSIASRRSSIVSCNSGNVSSKQADIQIRIRRDSAKS</sequence>